<evidence type="ECO:0000256" key="2">
    <source>
        <dbReference type="ARBA" id="ARBA00023235"/>
    </source>
</evidence>
<gene>
    <name evidence="3" type="ORF">AKO1_013596</name>
</gene>
<proteinExistence type="inferred from homology"/>
<comment type="caution">
    <text evidence="3">The sequence shown here is derived from an EMBL/GenBank/DDBJ whole genome shotgun (WGS) entry which is preliminary data.</text>
</comment>
<sequence>MPCNQLKMHTKTCGYINAMKNQETIQIDLPINDPDVLEPNQSIQQVLKTFNVQQQLLKQAAFDHQSGKLLLQLDSHSVQTIDINPRDLMQIDFGELNVTGIIITALYNSEVDIISRYFTPWQGVDEDHVTGSAHAVLGSYYVKTNQLPDQKQITAFQASKRTGILYLTVNYQKKRILVSGHAKTFLKGTVVYKV</sequence>
<evidence type="ECO:0000313" key="4">
    <source>
        <dbReference type="Proteomes" id="UP001431209"/>
    </source>
</evidence>
<dbReference type="Proteomes" id="UP001431209">
    <property type="component" value="Unassembled WGS sequence"/>
</dbReference>
<dbReference type="PANTHER" id="PTHR13774:SF17">
    <property type="entry name" value="PHENAZINE BIOSYNTHESIS-LIKE DOMAIN-CONTAINING PROTEIN"/>
    <property type="match status" value="1"/>
</dbReference>
<keyword evidence="2" id="KW-0413">Isomerase</keyword>
<dbReference type="Pfam" id="PF02567">
    <property type="entry name" value="PhzC-PhzF"/>
    <property type="match status" value="1"/>
</dbReference>
<organism evidence="3 4">
    <name type="scientific">Acrasis kona</name>
    <dbReference type="NCBI Taxonomy" id="1008807"/>
    <lineage>
        <taxon>Eukaryota</taxon>
        <taxon>Discoba</taxon>
        <taxon>Heterolobosea</taxon>
        <taxon>Tetramitia</taxon>
        <taxon>Eutetramitia</taxon>
        <taxon>Acrasidae</taxon>
        <taxon>Acrasis</taxon>
    </lineage>
</organism>
<evidence type="ECO:0000256" key="1">
    <source>
        <dbReference type="ARBA" id="ARBA00008270"/>
    </source>
</evidence>
<dbReference type="Gene3D" id="3.10.310.10">
    <property type="entry name" value="Diaminopimelate Epimerase, Chain A, domain 1"/>
    <property type="match status" value="2"/>
</dbReference>
<protein>
    <submittedName>
        <fullName evidence="3">Phenazine biosynthesis-like domain-containing protein</fullName>
    </submittedName>
</protein>
<reference evidence="3 4" key="1">
    <citation type="submission" date="2024-03" db="EMBL/GenBank/DDBJ databases">
        <title>The Acrasis kona genome and developmental transcriptomes reveal deep origins of eukaryotic multicellular pathways.</title>
        <authorList>
            <person name="Sheikh S."/>
            <person name="Fu C.-J."/>
            <person name="Brown M.W."/>
            <person name="Baldauf S.L."/>
        </authorList>
    </citation>
    <scope>NUCLEOTIDE SEQUENCE [LARGE SCALE GENOMIC DNA]</scope>
    <source>
        <strain evidence="3 4">ATCC MYA-3509</strain>
    </source>
</reference>
<keyword evidence="4" id="KW-1185">Reference proteome</keyword>
<evidence type="ECO:0000313" key="3">
    <source>
        <dbReference type="EMBL" id="KAL0480952.1"/>
    </source>
</evidence>
<dbReference type="GO" id="GO:0016853">
    <property type="term" value="F:isomerase activity"/>
    <property type="evidence" value="ECO:0007669"/>
    <property type="project" value="UniProtKB-KW"/>
</dbReference>
<dbReference type="EMBL" id="JAOPGA020000708">
    <property type="protein sequence ID" value="KAL0480952.1"/>
    <property type="molecule type" value="Genomic_DNA"/>
</dbReference>
<dbReference type="GO" id="GO:0005737">
    <property type="term" value="C:cytoplasm"/>
    <property type="evidence" value="ECO:0007669"/>
    <property type="project" value="TreeGrafter"/>
</dbReference>
<dbReference type="PANTHER" id="PTHR13774">
    <property type="entry name" value="PHENAZINE BIOSYNTHESIS PROTEIN"/>
    <property type="match status" value="1"/>
</dbReference>
<dbReference type="SUPFAM" id="SSF54506">
    <property type="entry name" value="Diaminopimelate epimerase-like"/>
    <property type="match status" value="1"/>
</dbReference>
<comment type="similarity">
    <text evidence="1">Belongs to the PhzF family.</text>
</comment>
<accession>A0AAW2YXE4</accession>
<name>A0AAW2YXE4_9EUKA</name>
<dbReference type="InterPro" id="IPR003719">
    <property type="entry name" value="Phenazine_PhzF-like"/>
</dbReference>
<dbReference type="AlphaFoldDB" id="A0AAW2YXE4"/>